<organism evidence="5">
    <name type="scientific">Tanacetum cinerariifolium</name>
    <name type="common">Dalmatian daisy</name>
    <name type="synonym">Chrysanthemum cinerariifolium</name>
    <dbReference type="NCBI Taxonomy" id="118510"/>
    <lineage>
        <taxon>Eukaryota</taxon>
        <taxon>Viridiplantae</taxon>
        <taxon>Streptophyta</taxon>
        <taxon>Embryophyta</taxon>
        <taxon>Tracheophyta</taxon>
        <taxon>Spermatophyta</taxon>
        <taxon>Magnoliopsida</taxon>
        <taxon>eudicotyledons</taxon>
        <taxon>Gunneridae</taxon>
        <taxon>Pentapetalae</taxon>
        <taxon>asterids</taxon>
        <taxon>campanulids</taxon>
        <taxon>Asterales</taxon>
        <taxon>Asteraceae</taxon>
        <taxon>Asteroideae</taxon>
        <taxon>Anthemideae</taxon>
        <taxon>Anthemidinae</taxon>
        <taxon>Tanacetum</taxon>
    </lineage>
</organism>
<proteinExistence type="predicted"/>
<dbReference type="GO" id="GO:0003676">
    <property type="term" value="F:nucleic acid binding"/>
    <property type="evidence" value="ECO:0007669"/>
    <property type="project" value="InterPro"/>
</dbReference>
<dbReference type="InterPro" id="IPR039537">
    <property type="entry name" value="Retrotran_Ty1/copia-like"/>
</dbReference>
<name>A0A699HL13_TANCI</name>
<evidence type="ECO:0000256" key="1">
    <source>
        <dbReference type="ARBA" id="ARBA00022723"/>
    </source>
</evidence>
<dbReference type="GO" id="GO:0046872">
    <property type="term" value="F:metal ion binding"/>
    <property type="evidence" value="ECO:0007669"/>
    <property type="project" value="UniProtKB-KW"/>
</dbReference>
<feature type="compositionally biased region" description="Basic and acidic residues" evidence="3">
    <location>
        <begin position="528"/>
        <end position="549"/>
    </location>
</feature>
<comment type="caution">
    <text evidence="5">The sequence shown here is derived from an EMBL/GenBank/DDBJ whole genome shotgun (WGS) entry which is preliminary data.</text>
</comment>
<evidence type="ECO:0000313" key="5">
    <source>
        <dbReference type="EMBL" id="GEY17533.1"/>
    </source>
</evidence>
<dbReference type="AlphaFoldDB" id="A0A699HL13"/>
<dbReference type="PANTHER" id="PTHR42648:SF32">
    <property type="entry name" value="RIBONUCLEASE H-LIKE DOMAIN, GAG-PRE-INTEGRASE DOMAIN PROTEIN-RELATED"/>
    <property type="match status" value="1"/>
</dbReference>
<dbReference type="PROSITE" id="PS50994">
    <property type="entry name" value="INTEGRASE"/>
    <property type="match status" value="1"/>
</dbReference>
<dbReference type="Gene3D" id="3.30.420.10">
    <property type="entry name" value="Ribonuclease H-like superfamily/Ribonuclease H"/>
    <property type="match status" value="1"/>
</dbReference>
<dbReference type="GO" id="GO:0016787">
    <property type="term" value="F:hydrolase activity"/>
    <property type="evidence" value="ECO:0007669"/>
    <property type="project" value="UniProtKB-KW"/>
</dbReference>
<gene>
    <name evidence="5" type="ORF">Tci_389507</name>
</gene>
<dbReference type="GO" id="GO:0015074">
    <property type="term" value="P:DNA integration"/>
    <property type="evidence" value="ECO:0007669"/>
    <property type="project" value="InterPro"/>
</dbReference>
<dbReference type="InterPro" id="IPR001584">
    <property type="entry name" value="Integrase_cat-core"/>
</dbReference>
<dbReference type="EMBL" id="BKCJ010157523">
    <property type="protein sequence ID" value="GEY17533.1"/>
    <property type="molecule type" value="Genomic_DNA"/>
</dbReference>
<feature type="region of interest" description="Disordered" evidence="3">
    <location>
        <begin position="525"/>
        <end position="559"/>
    </location>
</feature>
<protein>
    <recommendedName>
        <fullName evidence="4">Integrase catalytic domain-containing protein</fullName>
    </recommendedName>
</protein>
<reference evidence="5" key="1">
    <citation type="journal article" date="2019" name="Sci. Rep.">
        <title>Draft genome of Tanacetum cinerariifolium, the natural source of mosquito coil.</title>
        <authorList>
            <person name="Yamashiro T."/>
            <person name="Shiraishi A."/>
            <person name="Satake H."/>
            <person name="Nakayama K."/>
        </authorList>
    </citation>
    <scope>NUCLEOTIDE SEQUENCE</scope>
</reference>
<dbReference type="InterPro" id="IPR013103">
    <property type="entry name" value="RVT_2"/>
</dbReference>
<accession>A0A699HL13</accession>
<dbReference type="Pfam" id="PF07727">
    <property type="entry name" value="RVT_2"/>
    <property type="match status" value="2"/>
</dbReference>
<dbReference type="InterPro" id="IPR012337">
    <property type="entry name" value="RNaseH-like_sf"/>
</dbReference>
<sequence>MILCKQEEAEIQLNSEKADLREDTNDESEDQELEAHYMYMAQIQEVTPDAANDSGPIFDTEPVQKVKNNDNYNVFAIECEHPEQSKSVHDTYPIEQDKHNVIIDSLDMSYDREQIDQHDDDDDLANTRIKQVKGTMQFLLPILGTSCPSKLDLSFVGLDDYVFKLVVSETITSVHETETSASKTSKKCMEKPKSVRIFVPSVVITNLGKVPDNTAKQSFPRAVTSTSNARYVNTVASKTTVNYVKPSSNIFHKSHSPVRRTFNQRTTSKNSDLKEKVNTAKKKSVLFTKTECLVLSPDFKLLDESQALIKVPRQNNMYSFDIKNVVPPGGIENQINHRVKIIRCDNRAEFKNSDMNQFCQMKGIKREFSVARTPQQNRVAERKNRTLIEAARTMLANLLLPTTFWAEAINIACYVQNRVLITKPHNMTPYELLIGRPPNVDFMRPFGCLITILNTLNHLGKFKGKADEGSLVGYSINITTGNQTNGDAGIETNVNAGQAGQEKAFGHEYILLPFMPSYSSLSLSTQSLDDKDTDEVPGKGDEGVSKESVIDDQEMTDSSTQNVNTARLNTGIFDNAYYDREVGVEDDRNNLELSTIVFRNKKDKRGIIVRNKARLVAQGYTQEEGIDYDKVFAPVARIEAIRGTIDKTLFIKKDRGDIMLVQVYVDAIIFGSTKKFLCDEFKHMMHKRFQMSSMRKLTFFLGLQVKQKDDGIFISQDEYVADILKKIDFANVKTISTPMEPGHAGDPTRCNWMMGHGQDPRAQMSGDGEKEPNKTLIKDAKAEDVDVYLYRSMIGSLMYLTTSRPDIMFAVCACARFQVTPNTSHLHSVKRIFRYLKGQPKLGLWYPKDSLFNLEAFSDYDYAGASLEKKSTTGVFHCKTMHIKIRYHFIKDCYEKKLIQVIKIHTDHNVADLLIKAFDVSRFNFLNASIGLLNLLSGIG</sequence>
<dbReference type="InterPro" id="IPR036397">
    <property type="entry name" value="RNaseH_sf"/>
</dbReference>
<keyword evidence="1" id="KW-0479">Metal-binding</keyword>
<evidence type="ECO:0000256" key="2">
    <source>
        <dbReference type="ARBA" id="ARBA00022801"/>
    </source>
</evidence>
<dbReference type="PANTHER" id="PTHR42648">
    <property type="entry name" value="TRANSPOSASE, PUTATIVE-RELATED"/>
    <property type="match status" value="1"/>
</dbReference>
<feature type="domain" description="Integrase catalytic" evidence="4">
    <location>
        <begin position="340"/>
        <end position="437"/>
    </location>
</feature>
<evidence type="ECO:0000256" key="3">
    <source>
        <dbReference type="SAM" id="MobiDB-lite"/>
    </source>
</evidence>
<keyword evidence="2" id="KW-0378">Hydrolase</keyword>
<evidence type="ECO:0000259" key="4">
    <source>
        <dbReference type="PROSITE" id="PS50994"/>
    </source>
</evidence>
<dbReference type="SUPFAM" id="SSF53098">
    <property type="entry name" value="Ribonuclease H-like"/>
    <property type="match status" value="1"/>
</dbReference>